<feature type="compositionally biased region" description="Basic and acidic residues" evidence="2">
    <location>
        <begin position="201"/>
        <end position="215"/>
    </location>
</feature>
<dbReference type="AlphaFoldDB" id="A0A1X7ASJ2"/>
<protein>
    <submittedName>
        <fullName evidence="4">Putative lipoprotein YiaD</fullName>
    </submittedName>
</protein>
<dbReference type="EMBL" id="FWPT01000012">
    <property type="protein sequence ID" value="SMA50387.1"/>
    <property type="molecule type" value="Genomic_DNA"/>
</dbReference>
<dbReference type="Pfam" id="PF13488">
    <property type="entry name" value="Gly-zipper_Omp"/>
    <property type="match status" value="1"/>
</dbReference>
<evidence type="ECO:0000256" key="2">
    <source>
        <dbReference type="SAM" id="MobiDB-lite"/>
    </source>
</evidence>
<name>A0A1X7ASJ2_9GAMM</name>
<feature type="domain" description="OmpA-like" evidence="3">
    <location>
        <begin position="96"/>
        <end position="214"/>
    </location>
</feature>
<dbReference type="Pfam" id="PF00691">
    <property type="entry name" value="OmpA"/>
    <property type="match status" value="1"/>
</dbReference>
<dbReference type="CDD" id="cd07185">
    <property type="entry name" value="OmpA_C-like"/>
    <property type="match status" value="1"/>
</dbReference>
<dbReference type="InterPro" id="IPR050330">
    <property type="entry name" value="Bact_OuterMem_StrucFunc"/>
</dbReference>
<sequence length="215" mass="22030">MKKLVAICLAGAVLAGCQSTNPYTGEQQTAKSTKYAGIGVLAGALVGAAANGKDGALAGAALGGLAGAGYGAYADKQEAALRAELQGTGVQVARYGDDIKLIMPGNITFDSSDAAIKSGFYRVLGSVATVMKQYDENAIVIVGHTDSTGNEQKTNMPLSNERAMSVARYLEGQGVASARITAYGVGSSEPVASNTSPAGREQNRRVEIDLKPVVR</sequence>
<dbReference type="PROSITE" id="PS51257">
    <property type="entry name" value="PROKAR_LIPOPROTEIN"/>
    <property type="match status" value="1"/>
</dbReference>
<reference evidence="4 5" key="1">
    <citation type="submission" date="2017-03" db="EMBL/GenBank/DDBJ databases">
        <authorList>
            <person name="Afonso C.L."/>
            <person name="Miller P.J."/>
            <person name="Scott M.A."/>
            <person name="Spackman E."/>
            <person name="Goraichik I."/>
            <person name="Dimitrov K.M."/>
            <person name="Suarez D.L."/>
            <person name="Swayne D.E."/>
        </authorList>
    </citation>
    <scope>NUCLEOTIDE SEQUENCE [LARGE SCALE GENOMIC DNA]</scope>
    <source>
        <strain evidence="4">SB41UT1</strain>
    </source>
</reference>
<organism evidence="4 5">
    <name type="scientific">Parendozoicomonas haliclonae</name>
    <dbReference type="NCBI Taxonomy" id="1960125"/>
    <lineage>
        <taxon>Bacteria</taxon>
        <taxon>Pseudomonadati</taxon>
        <taxon>Pseudomonadota</taxon>
        <taxon>Gammaproteobacteria</taxon>
        <taxon>Oceanospirillales</taxon>
        <taxon>Endozoicomonadaceae</taxon>
        <taxon>Parendozoicomonas</taxon>
    </lineage>
</organism>
<proteinExistence type="predicted"/>
<evidence type="ECO:0000313" key="4">
    <source>
        <dbReference type="EMBL" id="SMA50387.1"/>
    </source>
</evidence>
<keyword evidence="5" id="KW-1185">Reference proteome</keyword>
<dbReference type="RefSeq" id="WP_087112828.1">
    <property type="nucleotide sequence ID" value="NZ_CBCSCN010000005.1"/>
</dbReference>
<dbReference type="PROSITE" id="PS51123">
    <property type="entry name" value="OMPA_2"/>
    <property type="match status" value="1"/>
</dbReference>
<dbReference type="PANTHER" id="PTHR30329:SF21">
    <property type="entry name" value="LIPOPROTEIN YIAD-RELATED"/>
    <property type="match status" value="1"/>
</dbReference>
<dbReference type="InterPro" id="IPR036737">
    <property type="entry name" value="OmpA-like_sf"/>
</dbReference>
<dbReference type="SUPFAM" id="SSF103088">
    <property type="entry name" value="OmpA-like"/>
    <property type="match status" value="1"/>
</dbReference>
<dbReference type="InterPro" id="IPR039567">
    <property type="entry name" value="Gly-zipper"/>
</dbReference>
<evidence type="ECO:0000313" key="5">
    <source>
        <dbReference type="Proteomes" id="UP000196573"/>
    </source>
</evidence>
<evidence type="ECO:0000259" key="3">
    <source>
        <dbReference type="PROSITE" id="PS51123"/>
    </source>
</evidence>
<dbReference type="PRINTS" id="PR01023">
    <property type="entry name" value="NAFLGMOTY"/>
</dbReference>
<dbReference type="Proteomes" id="UP000196573">
    <property type="component" value="Unassembled WGS sequence"/>
</dbReference>
<dbReference type="Gene3D" id="3.30.1330.60">
    <property type="entry name" value="OmpA-like domain"/>
    <property type="match status" value="1"/>
</dbReference>
<evidence type="ECO:0000256" key="1">
    <source>
        <dbReference type="PROSITE-ProRule" id="PRU00473"/>
    </source>
</evidence>
<accession>A0A1X7ASJ2</accession>
<gene>
    <name evidence="4" type="primary">yiaD_2</name>
    <name evidence="4" type="ORF">EHSB41UT_04184</name>
</gene>
<dbReference type="GO" id="GO:0016020">
    <property type="term" value="C:membrane"/>
    <property type="evidence" value="ECO:0007669"/>
    <property type="project" value="UniProtKB-UniRule"/>
</dbReference>
<dbReference type="InterPro" id="IPR006665">
    <property type="entry name" value="OmpA-like"/>
</dbReference>
<dbReference type="PANTHER" id="PTHR30329">
    <property type="entry name" value="STATOR ELEMENT OF FLAGELLAR MOTOR COMPLEX"/>
    <property type="match status" value="1"/>
</dbReference>
<feature type="region of interest" description="Disordered" evidence="2">
    <location>
        <begin position="187"/>
        <end position="215"/>
    </location>
</feature>
<keyword evidence="4" id="KW-0449">Lipoprotein</keyword>
<keyword evidence="1" id="KW-0472">Membrane</keyword>
<dbReference type="OrthoDB" id="9782229at2"/>